<dbReference type="AlphaFoldDB" id="A0A8R7JVB7"/>
<dbReference type="EnsemblPlants" id="TuG1812G0100000148.01.T01">
    <property type="protein sequence ID" value="TuG1812G0100000148.01.T01"/>
    <property type="gene ID" value="TuG1812G0100000148.01"/>
</dbReference>
<dbReference type="Pfam" id="PF00931">
    <property type="entry name" value="NB-ARC"/>
    <property type="match status" value="1"/>
</dbReference>
<name>A0A8R7JVB7_TRIUA</name>
<evidence type="ECO:0000313" key="2">
    <source>
        <dbReference type="EnsemblPlants" id="TuG1812G0100000148.01.T01"/>
    </source>
</evidence>
<accession>A0A8R7JVB7</accession>
<dbReference type="Proteomes" id="UP000015106">
    <property type="component" value="Chromosome 1"/>
</dbReference>
<dbReference type="GO" id="GO:0043531">
    <property type="term" value="F:ADP binding"/>
    <property type="evidence" value="ECO:0007669"/>
    <property type="project" value="InterPro"/>
</dbReference>
<dbReference type="InterPro" id="IPR002182">
    <property type="entry name" value="NB-ARC"/>
</dbReference>
<proteinExistence type="predicted"/>
<dbReference type="Gramene" id="TuG1812G0100000148.01.T01">
    <property type="protein sequence ID" value="TuG1812G0100000148.01.T01"/>
    <property type="gene ID" value="TuG1812G0100000148.01"/>
</dbReference>
<reference evidence="2" key="3">
    <citation type="submission" date="2022-06" db="UniProtKB">
        <authorList>
            <consortium name="EnsemblPlants"/>
        </authorList>
    </citation>
    <scope>IDENTIFICATION</scope>
</reference>
<dbReference type="SUPFAM" id="SSF52540">
    <property type="entry name" value="P-loop containing nucleoside triphosphate hydrolases"/>
    <property type="match status" value="1"/>
</dbReference>
<reference evidence="2" key="2">
    <citation type="submission" date="2018-03" db="EMBL/GenBank/DDBJ databases">
        <title>The Triticum urartu genome reveals the dynamic nature of wheat genome evolution.</title>
        <authorList>
            <person name="Ling H."/>
            <person name="Ma B."/>
            <person name="Shi X."/>
            <person name="Liu H."/>
            <person name="Dong L."/>
            <person name="Sun H."/>
            <person name="Cao Y."/>
            <person name="Gao Q."/>
            <person name="Zheng S."/>
            <person name="Li Y."/>
            <person name="Yu Y."/>
            <person name="Du H."/>
            <person name="Qi M."/>
            <person name="Li Y."/>
            <person name="Yu H."/>
            <person name="Cui Y."/>
            <person name="Wang N."/>
            <person name="Chen C."/>
            <person name="Wu H."/>
            <person name="Zhao Y."/>
            <person name="Zhang J."/>
            <person name="Li Y."/>
            <person name="Zhou W."/>
            <person name="Zhang B."/>
            <person name="Hu W."/>
            <person name="Eijk M."/>
            <person name="Tang J."/>
            <person name="Witsenboer H."/>
            <person name="Zhao S."/>
            <person name="Li Z."/>
            <person name="Zhang A."/>
            <person name="Wang D."/>
            <person name="Liang C."/>
        </authorList>
    </citation>
    <scope>NUCLEOTIDE SEQUENCE [LARGE SCALE GENOMIC DNA]</scope>
    <source>
        <strain evidence="2">cv. G1812</strain>
    </source>
</reference>
<dbReference type="InterPro" id="IPR027417">
    <property type="entry name" value="P-loop_NTPase"/>
</dbReference>
<feature type="domain" description="NB-ARC" evidence="1">
    <location>
        <begin position="154"/>
        <end position="244"/>
    </location>
</feature>
<evidence type="ECO:0000313" key="3">
    <source>
        <dbReference type="Proteomes" id="UP000015106"/>
    </source>
</evidence>
<dbReference type="PANTHER" id="PTHR19338:SF45">
    <property type="entry name" value="RX N-TERMINAL DOMAIN-CONTAINING PROTEIN"/>
    <property type="match status" value="1"/>
</dbReference>
<keyword evidence="3" id="KW-1185">Reference proteome</keyword>
<organism evidence="2 3">
    <name type="scientific">Triticum urartu</name>
    <name type="common">Red wild einkorn</name>
    <name type="synonym">Crithodium urartu</name>
    <dbReference type="NCBI Taxonomy" id="4572"/>
    <lineage>
        <taxon>Eukaryota</taxon>
        <taxon>Viridiplantae</taxon>
        <taxon>Streptophyta</taxon>
        <taxon>Embryophyta</taxon>
        <taxon>Tracheophyta</taxon>
        <taxon>Spermatophyta</taxon>
        <taxon>Magnoliopsida</taxon>
        <taxon>Liliopsida</taxon>
        <taxon>Poales</taxon>
        <taxon>Poaceae</taxon>
        <taxon>BOP clade</taxon>
        <taxon>Pooideae</taxon>
        <taxon>Triticodae</taxon>
        <taxon>Triticeae</taxon>
        <taxon>Triticinae</taxon>
        <taxon>Triticum</taxon>
    </lineage>
</organism>
<dbReference type="Gene3D" id="3.40.50.300">
    <property type="entry name" value="P-loop containing nucleotide triphosphate hydrolases"/>
    <property type="match status" value="1"/>
</dbReference>
<protein>
    <recommendedName>
        <fullName evidence="1">NB-ARC domain-containing protein</fullName>
    </recommendedName>
</protein>
<sequence>MEGLPLVCYSTGTINSLQDKLTKLKNHSNPTEEFSDLTENLKKAVQSLKEDFCDKLGVPTVCMKQAIGAVFEIEDWIDQKLRPTRLDPSDTKTIYFTTEITEACERFNMYGIFSRSAHEPGLDVGHCKITITLRLPIEEKSCRLYSRMAKRDVKHLTDDKERYERWYLSSGMEGLGKTTLAKEIYSELQLGVPSFVSVGRRPAMREILIDILRQVKPWSEIFRCGVKDVEEIITKLREYLSTKR</sequence>
<evidence type="ECO:0000259" key="1">
    <source>
        <dbReference type="Pfam" id="PF00931"/>
    </source>
</evidence>
<dbReference type="PANTHER" id="PTHR19338">
    <property type="entry name" value="TRANSLOCASE OF INNER MITOCHONDRIAL MEMBRANE 13 HOMOLOG"/>
    <property type="match status" value="1"/>
</dbReference>
<reference evidence="3" key="1">
    <citation type="journal article" date="2013" name="Nature">
        <title>Draft genome of the wheat A-genome progenitor Triticum urartu.</title>
        <authorList>
            <person name="Ling H.Q."/>
            <person name="Zhao S."/>
            <person name="Liu D."/>
            <person name="Wang J."/>
            <person name="Sun H."/>
            <person name="Zhang C."/>
            <person name="Fan H."/>
            <person name="Li D."/>
            <person name="Dong L."/>
            <person name="Tao Y."/>
            <person name="Gao C."/>
            <person name="Wu H."/>
            <person name="Li Y."/>
            <person name="Cui Y."/>
            <person name="Guo X."/>
            <person name="Zheng S."/>
            <person name="Wang B."/>
            <person name="Yu K."/>
            <person name="Liang Q."/>
            <person name="Yang W."/>
            <person name="Lou X."/>
            <person name="Chen J."/>
            <person name="Feng M."/>
            <person name="Jian J."/>
            <person name="Zhang X."/>
            <person name="Luo G."/>
            <person name="Jiang Y."/>
            <person name="Liu J."/>
            <person name="Wang Z."/>
            <person name="Sha Y."/>
            <person name="Zhang B."/>
            <person name="Wu H."/>
            <person name="Tang D."/>
            <person name="Shen Q."/>
            <person name="Xue P."/>
            <person name="Zou S."/>
            <person name="Wang X."/>
            <person name="Liu X."/>
            <person name="Wang F."/>
            <person name="Yang Y."/>
            <person name="An X."/>
            <person name="Dong Z."/>
            <person name="Zhang K."/>
            <person name="Zhang X."/>
            <person name="Luo M.C."/>
            <person name="Dvorak J."/>
            <person name="Tong Y."/>
            <person name="Wang J."/>
            <person name="Yang H."/>
            <person name="Li Z."/>
            <person name="Wang D."/>
            <person name="Zhang A."/>
            <person name="Wang J."/>
        </authorList>
    </citation>
    <scope>NUCLEOTIDE SEQUENCE</scope>
    <source>
        <strain evidence="3">cv. G1812</strain>
    </source>
</reference>